<dbReference type="CDD" id="cd14948">
    <property type="entry name" value="BACON"/>
    <property type="match status" value="1"/>
</dbReference>
<reference evidence="4 5" key="1">
    <citation type="submission" date="2016-12" db="EMBL/GenBank/DDBJ databases">
        <title>Trade-off between light-utilization and light-protection in marine flavobacteria.</title>
        <authorList>
            <person name="Kumagai Y."/>
            <person name="Yoshizawa S."/>
            <person name="Kogure K."/>
            <person name="Iwasaki W."/>
        </authorList>
    </citation>
    <scope>NUCLEOTIDE SEQUENCE [LARGE SCALE GENOMIC DNA]</scope>
    <source>
        <strain evidence="4 5">NBRC 108759</strain>
    </source>
</reference>
<proteinExistence type="predicted"/>
<organism evidence="4 5">
    <name type="scientific">Polaribacter porphyrae</name>
    <dbReference type="NCBI Taxonomy" id="1137780"/>
    <lineage>
        <taxon>Bacteria</taxon>
        <taxon>Pseudomonadati</taxon>
        <taxon>Bacteroidota</taxon>
        <taxon>Flavobacteriia</taxon>
        <taxon>Flavobacteriales</taxon>
        <taxon>Flavobacteriaceae</taxon>
    </lineage>
</organism>
<dbReference type="InterPro" id="IPR014895">
    <property type="entry name" value="Alginate_lyase_2"/>
</dbReference>
<feature type="domain" description="Alginate lyase 2" evidence="2">
    <location>
        <begin position="133"/>
        <end position="399"/>
    </location>
</feature>
<evidence type="ECO:0000259" key="3">
    <source>
        <dbReference type="Pfam" id="PF19190"/>
    </source>
</evidence>
<dbReference type="Gene3D" id="2.60.40.10">
    <property type="entry name" value="Immunoglobulins"/>
    <property type="match status" value="1"/>
</dbReference>
<feature type="domain" description="BACON" evidence="3">
    <location>
        <begin position="42"/>
        <end position="116"/>
    </location>
</feature>
<dbReference type="Pfam" id="PF19190">
    <property type="entry name" value="BACON_2"/>
    <property type="match status" value="1"/>
</dbReference>
<dbReference type="GO" id="GO:0004553">
    <property type="term" value="F:hydrolase activity, hydrolyzing O-glycosyl compounds"/>
    <property type="evidence" value="ECO:0007669"/>
    <property type="project" value="UniProtKB-ARBA"/>
</dbReference>
<evidence type="ECO:0000259" key="2">
    <source>
        <dbReference type="Pfam" id="PF08787"/>
    </source>
</evidence>
<evidence type="ECO:0008006" key="6">
    <source>
        <dbReference type="Google" id="ProtNLM"/>
    </source>
</evidence>
<dbReference type="SUPFAM" id="SSF49899">
    <property type="entry name" value="Concanavalin A-like lectins/glucanases"/>
    <property type="match status" value="1"/>
</dbReference>
<feature type="signal peptide" evidence="1">
    <location>
        <begin position="1"/>
        <end position="24"/>
    </location>
</feature>
<name>A0A2S7WPB2_9FLAO</name>
<evidence type="ECO:0000313" key="4">
    <source>
        <dbReference type="EMBL" id="PQJ79423.1"/>
    </source>
</evidence>
<gene>
    <name evidence="4" type="ORF">BTO18_09675</name>
</gene>
<dbReference type="Gene3D" id="2.60.120.200">
    <property type="match status" value="1"/>
</dbReference>
<dbReference type="Pfam" id="PF08787">
    <property type="entry name" value="Alginate_lyase2"/>
    <property type="match status" value="1"/>
</dbReference>
<evidence type="ECO:0000256" key="1">
    <source>
        <dbReference type="SAM" id="SignalP"/>
    </source>
</evidence>
<comment type="caution">
    <text evidence="4">The sequence shown here is derived from an EMBL/GenBank/DDBJ whole genome shotgun (WGS) entry which is preliminary data.</text>
</comment>
<feature type="chain" id="PRO_5015543526" description="Alginate lyase" evidence="1">
    <location>
        <begin position="25"/>
        <end position="402"/>
    </location>
</feature>
<sequence>MSIKNTFKIGFFCFLLLTFFSCSSKDSNEEQIEELNLSSISQFSSNQETQTLTVTSNVNWTVNKNVSWFSFTPSRGSNNNVINISVEANPSINNRSGIITVESNTISKSITIVQAGKVNSGDLDPNKAPSENFDLSTWKLNTPENNGNGFSKTITVSEINNRYEDKNYFCTADDGGMVFKCPIAGFKTSANTSYTRVELREMLRGTNTNIPTQGVNKNNWVFGSSPQADKNAAAGFDGEMNATLAINYVTTTGSSSHVGRVIIGQIHANDDEPIRLYYRKLPNNNLGSIYFAHEPRDGFGSEKWYEMIGSRSNSASNPSDGIALNEKFSYQIKTINNTLTVTISRDGKADIVETVDMSNSGFDKSGQYQYFKAGLYQGNNSGNSDDYVQATFYKLEKTHTTN</sequence>
<dbReference type="InterPro" id="IPR013783">
    <property type="entry name" value="Ig-like_fold"/>
</dbReference>
<protein>
    <recommendedName>
        <fullName evidence="6">Alginate lyase</fullName>
    </recommendedName>
</protein>
<evidence type="ECO:0000313" key="5">
    <source>
        <dbReference type="Proteomes" id="UP000238882"/>
    </source>
</evidence>
<dbReference type="AlphaFoldDB" id="A0A2S7WPB2"/>
<accession>A0A2S7WPB2</accession>
<keyword evidence="5" id="KW-1185">Reference proteome</keyword>
<keyword evidence="1" id="KW-0732">Signal</keyword>
<dbReference type="Proteomes" id="UP000238882">
    <property type="component" value="Unassembled WGS sequence"/>
</dbReference>
<dbReference type="EMBL" id="MSCN01000001">
    <property type="protein sequence ID" value="PQJ79423.1"/>
    <property type="molecule type" value="Genomic_DNA"/>
</dbReference>
<dbReference type="RefSeq" id="WP_226789098.1">
    <property type="nucleotide sequence ID" value="NZ_MSCN01000001.1"/>
</dbReference>
<dbReference type="InterPro" id="IPR013320">
    <property type="entry name" value="ConA-like_dom_sf"/>
</dbReference>
<dbReference type="PROSITE" id="PS51257">
    <property type="entry name" value="PROKAR_LIPOPROTEIN"/>
    <property type="match status" value="1"/>
</dbReference>
<dbReference type="InterPro" id="IPR024361">
    <property type="entry name" value="BACON"/>
</dbReference>
<dbReference type="GO" id="GO:0005975">
    <property type="term" value="P:carbohydrate metabolic process"/>
    <property type="evidence" value="ECO:0007669"/>
    <property type="project" value="UniProtKB-ARBA"/>
</dbReference>